<dbReference type="PANTHER" id="PTHR33446:SF8">
    <property type="entry name" value="PROTEIN TONB"/>
    <property type="match status" value="1"/>
</dbReference>
<evidence type="ECO:0000256" key="11">
    <source>
        <dbReference type="ARBA" id="ARBA00023136"/>
    </source>
</evidence>
<keyword evidence="6 13" id="KW-0997">Cell inner membrane</keyword>
<comment type="subunit">
    <text evidence="12">Homodimer. Forms a complex with the accessory proteins ExbB and ExbD.</text>
</comment>
<accession>A0A4U5JKY6</accession>
<evidence type="ECO:0000256" key="13">
    <source>
        <dbReference type="RuleBase" id="RU362123"/>
    </source>
</evidence>
<evidence type="ECO:0000256" key="8">
    <source>
        <dbReference type="ARBA" id="ARBA00022737"/>
    </source>
</evidence>
<evidence type="ECO:0000256" key="1">
    <source>
        <dbReference type="ARBA" id="ARBA00004383"/>
    </source>
</evidence>
<dbReference type="PRINTS" id="PR01374">
    <property type="entry name" value="TONBPROTEIN"/>
</dbReference>
<dbReference type="OrthoDB" id="1628901at2"/>
<evidence type="ECO:0000256" key="3">
    <source>
        <dbReference type="ARBA" id="ARBA00022362"/>
    </source>
</evidence>
<organism evidence="16 17">
    <name type="scientific">Luteimonas gilva</name>
    <dbReference type="NCBI Taxonomy" id="2572684"/>
    <lineage>
        <taxon>Bacteria</taxon>
        <taxon>Pseudomonadati</taxon>
        <taxon>Pseudomonadota</taxon>
        <taxon>Gammaproteobacteria</taxon>
        <taxon>Lysobacterales</taxon>
        <taxon>Lysobacteraceae</taxon>
        <taxon>Luteimonas</taxon>
    </lineage>
</organism>
<proteinExistence type="inferred from homology"/>
<feature type="compositionally biased region" description="Basic and acidic residues" evidence="14">
    <location>
        <begin position="236"/>
        <end position="247"/>
    </location>
</feature>
<dbReference type="InterPro" id="IPR006260">
    <property type="entry name" value="TonB/TolA_C"/>
</dbReference>
<dbReference type="GO" id="GO:0015031">
    <property type="term" value="P:protein transport"/>
    <property type="evidence" value="ECO:0007669"/>
    <property type="project" value="UniProtKB-UniRule"/>
</dbReference>
<keyword evidence="5 13" id="KW-1003">Cell membrane</keyword>
<comment type="caution">
    <text evidence="16">The sequence shown here is derived from an EMBL/GenBank/DDBJ whole genome shotgun (WGS) entry which is preliminary data.</text>
</comment>
<feature type="domain" description="TonB C-terminal" evidence="15">
    <location>
        <begin position="269"/>
        <end position="355"/>
    </location>
</feature>
<dbReference type="PROSITE" id="PS51257">
    <property type="entry name" value="PROKAR_LIPOPROTEIN"/>
    <property type="match status" value="1"/>
</dbReference>
<keyword evidence="4 13" id="KW-0813">Transport</keyword>
<dbReference type="GO" id="GO:0031992">
    <property type="term" value="F:energy transducer activity"/>
    <property type="evidence" value="ECO:0007669"/>
    <property type="project" value="InterPro"/>
</dbReference>
<sequence>MFVVKPFSRLAEQRRPGFHLALGIALACAVAGCSKDEPASADGTTPGTAATAAPPAPAVSAQVAAMGADQLRESASTALREQRLYAPAGNNAMEYYLALRDKQPNDPAVVSALTDLQPYALIATEQSIGREDFVEAQRLYALMEKTDPQAPALPRLKASIAAGQQAVAQRAVDEKTRTEDEAKRQADLEKQRAAQQAQDQQRAAAQLQQQQAAAAAAPPPAPAQPDAAAQAAQREAAQREAERRAAEQRAAAAAPAPAAPAPAAASTAAASNDLRPISMPQPRYPAAALRARQSGSVQVEFTVAPDGSVSAARVVSAQPDRVFDREAVAAVRRWRFQPVDSPVTTRRTIAFNPGN</sequence>
<evidence type="ECO:0000259" key="15">
    <source>
        <dbReference type="PROSITE" id="PS52015"/>
    </source>
</evidence>
<feature type="compositionally biased region" description="Basic and acidic residues" evidence="14">
    <location>
        <begin position="171"/>
        <end position="192"/>
    </location>
</feature>
<evidence type="ECO:0000256" key="10">
    <source>
        <dbReference type="ARBA" id="ARBA00022989"/>
    </source>
</evidence>
<evidence type="ECO:0000256" key="12">
    <source>
        <dbReference type="ARBA" id="ARBA00025849"/>
    </source>
</evidence>
<comment type="function">
    <text evidence="13">Interacts with outer membrane receptor proteins that carry out high-affinity binding and energy dependent uptake into the periplasmic space of specific substrates. It could act to transduce energy from the cytoplasmic membrane to specific energy-requiring processes in the outer membrane, resulting in the release into the periplasm of ligands bound by these outer membrane proteins.</text>
</comment>
<evidence type="ECO:0000256" key="14">
    <source>
        <dbReference type="SAM" id="MobiDB-lite"/>
    </source>
</evidence>
<dbReference type="InterPro" id="IPR037682">
    <property type="entry name" value="TonB_C"/>
</dbReference>
<keyword evidence="11" id="KW-0472">Membrane</keyword>
<dbReference type="AlphaFoldDB" id="A0A4U5JKY6"/>
<keyword evidence="10" id="KW-1133">Transmembrane helix</keyword>
<feature type="region of interest" description="Disordered" evidence="14">
    <location>
        <begin position="170"/>
        <end position="281"/>
    </location>
</feature>
<keyword evidence="17" id="KW-1185">Reference proteome</keyword>
<dbReference type="SUPFAM" id="SSF74653">
    <property type="entry name" value="TolA/TonB C-terminal domain"/>
    <property type="match status" value="1"/>
</dbReference>
<keyword evidence="9 13" id="KW-0653">Protein transport</keyword>
<dbReference type="Pfam" id="PF03544">
    <property type="entry name" value="TonB_C"/>
    <property type="match status" value="1"/>
</dbReference>
<reference evidence="16 17" key="1">
    <citation type="submission" date="2019-04" db="EMBL/GenBank/DDBJ databases">
        <title>Reference strain of H23.</title>
        <authorList>
            <person name="Luo X."/>
        </authorList>
    </citation>
    <scope>NUCLEOTIDE SEQUENCE [LARGE SCALE GENOMIC DNA]</scope>
    <source>
        <strain evidence="16 17">H23</strain>
    </source>
</reference>
<dbReference type="RefSeq" id="WP_137266553.1">
    <property type="nucleotide sequence ID" value="NZ_SZUA01000002.1"/>
</dbReference>
<evidence type="ECO:0000256" key="2">
    <source>
        <dbReference type="ARBA" id="ARBA00006555"/>
    </source>
</evidence>
<comment type="subcellular location">
    <subcellularLocation>
        <location evidence="1 13">Cell inner membrane</location>
        <topology evidence="1 13">Single-pass membrane protein</topology>
        <orientation evidence="1 13">Periplasmic side</orientation>
    </subcellularLocation>
</comment>
<evidence type="ECO:0000256" key="9">
    <source>
        <dbReference type="ARBA" id="ARBA00022927"/>
    </source>
</evidence>
<dbReference type="InterPro" id="IPR003538">
    <property type="entry name" value="TonB"/>
</dbReference>
<dbReference type="EMBL" id="SZUA01000002">
    <property type="protein sequence ID" value="TKR30124.1"/>
    <property type="molecule type" value="Genomic_DNA"/>
</dbReference>
<feature type="compositionally biased region" description="Low complexity" evidence="14">
    <location>
        <begin position="193"/>
        <end position="216"/>
    </location>
</feature>
<dbReference type="PROSITE" id="PS52015">
    <property type="entry name" value="TONB_CTD"/>
    <property type="match status" value="1"/>
</dbReference>
<dbReference type="GO" id="GO:0055085">
    <property type="term" value="P:transmembrane transport"/>
    <property type="evidence" value="ECO:0007669"/>
    <property type="project" value="InterPro"/>
</dbReference>
<feature type="compositionally biased region" description="Low complexity" evidence="14">
    <location>
        <begin position="248"/>
        <end position="270"/>
    </location>
</feature>
<evidence type="ECO:0000256" key="5">
    <source>
        <dbReference type="ARBA" id="ARBA00022475"/>
    </source>
</evidence>
<dbReference type="PANTHER" id="PTHR33446">
    <property type="entry name" value="PROTEIN TONB-RELATED"/>
    <property type="match status" value="1"/>
</dbReference>
<dbReference type="GO" id="GO:0030288">
    <property type="term" value="C:outer membrane-bounded periplasmic space"/>
    <property type="evidence" value="ECO:0007669"/>
    <property type="project" value="InterPro"/>
</dbReference>
<evidence type="ECO:0000256" key="4">
    <source>
        <dbReference type="ARBA" id="ARBA00022448"/>
    </source>
</evidence>
<evidence type="ECO:0000256" key="7">
    <source>
        <dbReference type="ARBA" id="ARBA00022692"/>
    </source>
</evidence>
<dbReference type="InterPro" id="IPR051045">
    <property type="entry name" value="TonB-dependent_transducer"/>
</dbReference>
<name>A0A4U5JKY6_9GAMM</name>
<feature type="compositionally biased region" description="Low complexity" evidence="14">
    <location>
        <begin position="224"/>
        <end position="235"/>
    </location>
</feature>
<evidence type="ECO:0000256" key="6">
    <source>
        <dbReference type="ARBA" id="ARBA00022519"/>
    </source>
</evidence>
<keyword evidence="7" id="KW-0812">Transmembrane</keyword>
<keyword evidence="13" id="KW-0735">Signal-anchor</keyword>
<evidence type="ECO:0000313" key="16">
    <source>
        <dbReference type="EMBL" id="TKR30124.1"/>
    </source>
</evidence>
<dbReference type="GO" id="GO:0098797">
    <property type="term" value="C:plasma membrane protein complex"/>
    <property type="evidence" value="ECO:0007669"/>
    <property type="project" value="TreeGrafter"/>
</dbReference>
<evidence type="ECO:0000313" key="17">
    <source>
        <dbReference type="Proteomes" id="UP000308707"/>
    </source>
</evidence>
<gene>
    <name evidence="16" type="ORF">FCE95_08235</name>
</gene>
<dbReference type="GO" id="GO:0015891">
    <property type="term" value="P:siderophore transport"/>
    <property type="evidence" value="ECO:0007669"/>
    <property type="project" value="InterPro"/>
</dbReference>
<keyword evidence="8" id="KW-0677">Repeat</keyword>
<protein>
    <recommendedName>
        <fullName evidence="3 13">Protein TonB</fullName>
    </recommendedName>
</protein>
<dbReference type="NCBIfam" id="TIGR01352">
    <property type="entry name" value="tonB_Cterm"/>
    <property type="match status" value="1"/>
</dbReference>
<comment type="similarity">
    <text evidence="2 13">Belongs to the TonB family.</text>
</comment>
<dbReference type="Gene3D" id="3.30.2420.10">
    <property type="entry name" value="TonB"/>
    <property type="match status" value="1"/>
</dbReference>
<dbReference type="Proteomes" id="UP000308707">
    <property type="component" value="Unassembled WGS sequence"/>
</dbReference>